<sequence length="150" mass="16436">MSQGFSIPRFKLPALVASLGSRLPQWPHSLVLATALNLAARIGLLPEDSLVLLEGRTFLVEVLDAGGQASFTYRDGLFRPLSTVPETPDLAFSANLSAFLQLLARQEDPDTLFFNRELAIVGDTELGLVIKNMLDAVELPQLPRLPAFRH</sequence>
<dbReference type="STRING" id="1454004.AW11_03454"/>
<reference evidence="3" key="1">
    <citation type="submission" date="2014-02" db="EMBL/GenBank/DDBJ databases">
        <title>Expanding our view of genomic diversity in Candidatus Accumulibacter clades.</title>
        <authorList>
            <person name="Skennerton C.T."/>
            <person name="Barr J.J."/>
            <person name="Slater F.R."/>
            <person name="Bond P.L."/>
            <person name="Tyson G.W."/>
        </authorList>
    </citation>
    <scope>NUCLEOTIDE SEQUENCE [LARGE SCALE GENOMIC DNA]</scope>
</reference>
<keyword evidence="1" id="KW-0831">Ubiquinone biosynthesis</keyword>
<dbReference type="PATRIC" id="fig|1454004.3.peg.3552"/>
<dbReference type="InterPro" id="IPR036527">
    <property type="entry name" value="SCP2_sterol-bd_dom_sf"/>
</dbReference>
<comment type="function">
    <text evidence="1">Required for O(2)-independent ubiquinone (coenzyme Q) biosynthesis. Likely functions as an accessory factor.</text>
</comment>
<dbReference type="SUPFAM" id="SSF55718">
    <property type="entry name" value="SCP-like"/>
    <property type="match status" value="1"/>
</dbReference>
<comment type="pathway">
    <text evidence="1">Cofactor biosynthesis; ubiquinone biosynthesis.</text>
</comment>
<evidence type="ECO:0000313" key="4">
    <source>
        <dbReference type="Proteomes" id="UP000022141"/>
    </source>
</evidence>
<dbReference type="EMBL" id="JEMY01000054">
    <property type="protein sequence ID" value="EXI85533.1"/>
    <property type="molecule type" value="Genomic_DNA"/>
</dbReference>
<dbReference type="HAMAP" id="MF_02231">
    <property type="entry name" value="UbiT"/>
    <property type="match status" value="1"/>
</dbReference>
<dbReference type="InterPro" id="IPR003033">
    <property type="entry name" value="SCP2_sterol-bd_dom"/>
</dbReference>
<dbReference type="AlphaFoldDB" id="A0A011NS58"/>
<proteinExistence type="inferred from homology"/>
<name>A0A011NS58_ACCRE</name>
<keyword evidence="4" id="KW-1185">Reference proteome</keyword>
<dbReference type="eggNOG" id="COG3154">
    <property type="taxonomic scope" value="Bacteria"/>
</dbReference>
<feature type="domain" description="SCP2" evidence="2">
    <location>
        <begin position="53"/>
        <end position="135"/>
    </location>
</feature>
<gene>
    <name evidence="1" type="primary">ubiT</name>
    <name evidence="3" type="ORF">AW11_03454</name>
</gene>
<dbReference type="Proteomes" id="UP000022141">
    <property type="component" value="Unassembled WGS sequence"/>
</dbReference>
<dbReference type="GO" id="GO:0006744">
    <property type="term" value="P:ubiquinone biosynthetic process"/>
    <property type="evidence" value="ECO:0007669"/>
    <property type="project" value="UniProtKB-UniRule"/>
</dbReference>
<protein>
    <recommendedName>
        <fullName evidence="1">Ubiquinone biosynthesis accessory factor UbiT</fullName>
    </recommendedName>
</protein>
<comment type="caution">
    <text evidence="3">The sequence shown here is derived from an EMBL/GenBank/DDBJ whole genome shotgun (WGS) entry which is preliminary data.</text>
</comment>
<evidence type="ECO:0000259" key="2">
    <source>
        <dbReference type="Pfam" id="PF02036"/>
    </source>
</evidence>
<dbReference type="InterPro" id="IPR016830">
    <property type="entry name" value="UbiT"/>
</dbReference>
<dbReference type="UniPathway" id="UPA00232"/>
<dbReference type="Pfam" id="PF02036">
    <property type="entry name" value="SCP2"/>
    <property type="match status" value="1"/>
</dbReference>
<comment type="similarity">
    <text evidence="1">Belongs to the UbiT family.</text>
</comment>
<evidence type="ECO:0000313" key="3">
    <source>
        <dbReference type="EMBL" id="EXI85533.1"/>
    </source>
</evidence>
<evidence type="ECO:0000256" key="1">
    <source>
        <dbReference type="HAMAP-Rule" id="MF_02231"/>
    </source>
</evidence>
<accession>A0A011NS58</accession>
<organism evidence="3 4">
    <name type="scientific">Accumulibacter regalis</name>
    <dbReference type="NCBI Taxonomy" id="522306"/>
    <lineage>
        <taxon>Bacteria</taxon>
        <taxon>Pseudomonadati</taxon>
        <taxon>Pseudomonadota</taxon>
        <taxon>Betaproteobacteria</taxon>
        <taxon>Candidatus Accumulibacter</taxon>
    </lineage>
</organism>